<keyword evidence="4" id="KW-0677">Repeat</keyword>
<dbReference type="PROSITE" id="PS00028">
    <property type="entry name" value="ZINC_FINGER_C2H2_1"/>
    <property type="match status" value="1"/>
</dbReference>
<keyword evidence="8 10" id="KW-0103">Bromodomain</keyword>
<evidence type="ECO:0000256" key="10">
    <source>
        <dbReference type="PROSITE-ProRule" id="PRU00035"/>
    </source>
</evidence>
<dbReference type="PROSITE" id="PS01359">
    <property type="entry name" value="ZF_PHD_1"/>
    <property type="match status" value="1"/>
</dbReference>
<dbReference type="SUPFAM" id="SSF57903">
    <property type="entry name" value="FYVE/PHD zinc finger"/>
    <property type="match status" value="1"/>
</dbReference>
<evidence type="ECO:0000256" key="7">
    <source>
        <dbReference type="ARBA" id="ARBA00022990"/>
    </source>
</evidence>
<gene>
    <name evidence="17" type="ORF">HOLleu_06809</name>
</gene>
<dbReference type="CDD" id="cd15701">
    <property type="entry name" value="ePHD_BRPF1"/>
    <property type="match status" value="1"/>
</dbReference>
<name>A0A9Q1CMP0_HOLLE</name>
<evidence type="ECO:0000256" key="8">
    <source>
        <dbReference type="ARBA" id="ARBA00023117"/>
    </source>
</evidence>
<dbReference type="PROSITE" id="PS50014">
    <property type="entry name" value="BROMODOMAIN_2"/>
    <property type="match status" value="1"/>
</dbReference>
<keyword evidence="2" id="KW-0597">Phosphoprotein</keyword>
<feature type="domain" description="PHD-type" evidence="16">
    <location>
        <begin position="334"/>
        <end position="455"/>
    </location>
</feature>
<dbReference type="PROSITE" id="PS50016">
    <property type="entry name" value="ZF_PHD_2"/>
    <property type="match status" value="1"/>
</dbReference>
<reference evidence="17" key="1">
    <citation type="submission" date="2021-10" db="EMBL/GenBank/DDBJ databases">
        <title>Tropical sea cucumber genome reveals ecological adaptation and Cuvierian tubules defense mechanism.</title>
        <authorList>
            <person name="Chen T."/>
        </authorList>
    </citation>
    <scope>NUCLEOTIDE SEQUENCE</scope>
    <source>
        <strain evidence="17">Nanhai2018</strain>
        <tissue evidence="17">Muscle</tissue>
    </source>
</reference>
<dbReference type="InterPro" id="IPR013087">
    <property type="entry name" value="Znf_C2H2_type"/>
</dbReference>
<keyword evidence="3" id="KW-0479">Metal-binding</keyword>
<evidence type="ECO:0000256" key="6">
    <source>
        <dbReference type="ARBA" id="ARBA00022833"/>
    </source>
</evidence>
<dbReference type="SMART" id="SM00249">
    <property type="entry name" value="PHD"/>
    <property type="match status" value="2"/>
</dbReference>
<feature type="region of interest" description="Disordered" evidence="12">
    <location>
        <begin position="59"/>
        <end position="97"/>
    </location>
</feature>
<feature type="compositionally biased region" description="Polar residues" evidence="12">
    <location>
        <begin position="61"/>
        <end position="72"/>
    </location>
</feature>
<keyword evidence="5 11" id="KW-0863">Zinc-finger</keyword>
<feature type="compositionally biased region" description="Basic and acidic residues" evidence="12">
    <location>
        <begin position="141"/>
        <end position="152"/>
    </location>
</feature>
<dbReference type="PROSITE" id="PS00633">
    <property type="entry name" value="BROMODOMAIN_1"/>
    <property type="match status" value="1"/>
</dbReference>
<dbReference type="InterPro" id="IPR011011">
    <property type="entry name" value="Znf_FYVE_PHD"/>
</dbReference>
<feature type="compositionally biased region" description="Polar residues" evidence="12">
    <location>
        <begin position="1120"/>
        <end position="1140"/>
    </location>
</feature>
<protein>
    <submittedName>
        <fullName evidence="17">Peregrin</fullName>
    </submittedName>
</protein>
<evidence type="ECO:0000313" key="17">
    <source>
        <dbReference type="EMBL" id="KAJ8047736.1"/>
    </source>
</evidence>
<dbReference type="SUPFAM" id="SSF63748">
    <property type="entry name" value="Tudor/PWWP/MBT"/>
    <property type="match status" value="1"/>
</dbReference>
<evidence type="ECO:0000256" key="2">
    <source>
        <dbReference type="ARBA" id="ARBA00022553"/>
    </source>
</evidence>
<feature type="compositionally biased region" description="Polar residues" evidence="12">
    <location>
        <begin position="1069"/>
        <end position="1081"/>
    </location>
</feature>
<dbReference type="FunFam" id="3.30.40.10:FF:000007">
    <property type="entry name" value="Bromodomain containing 1, isoform CRA_b"/>
    <property type="match status" value="1"/>
</dbReference>
<feature type="compositionally biased region" description="Basic residues" evidence="12">
    <location>
        <begin position="73"/>
        <end position="82"/>
    </location>
</feature>
<feature type="region of interest" description="Disordered" evidence="12">
    <location>
        <begin position="823"/>
        <end position="1015"/>
    </location>
</feature>
<dbReference type="InterPro" id="IPR019786">
    <property type="entry name" value="Zinc_finger_PHD-type_CS"/>
</dbReference>
<evidence type="ECO:0000259" key="13">
    <source>
        <dbReference type="PROSITE" id="PS50014"/>
    </source>
</evidence>
<evidence type="ECO:0000256" key="9">
    <source>
        <dbReference type="ARBA" id="ARBA00023242"/>
    </source>
</evidence>
<dbReference type="PROSITE" id="PS51805">
    <property type="entry name" value="EPHD"/>
    <property type="match status" value="1"/>
</dbReference>
<dbReference type="PANTHER" id="PTHR13793:SF107">
    <property type="entry name" value="BROMODOMAIN-CONTAINING PROTEIN HOMOLOG"/>
    <property type="match status" value="1"/>
</dbReference>
<dbReference type="Gene3D" id="3.30.40.10">
    <property type="entry name" value="Zinc/RING finger domain, C3HC4 (zinc finger)"/>
    <property type="match status" value="2"/>
</dbReference>
<evidence type="ECO:0000256" key="12">
    <source>
        <dbReference type="SAM" id="MobiDB-lite"/>
    </source>
</evidence>
<dbReference type="InterPro" id="IPR034732">
    <property type="entry name" value="EPHD"/>
</dbReference>
<dbReference type="InterPro" id="IPR036427">
    <property type="entry name" value="Bromodomain-like_sf"/>
</dbReference>
<dbReference type="SMART" id="SM00297">
    <property type="entry name" value="BROMO"/>
    <property type="match status" value="1"/>
</dbReference>
<dbReference type="GO" id="GO:0008270">
    <property type="term" value="F:zinc ion binding"/>
    <property type="evidence" value="ECO:0007669"/>
    <property type="project" value="UniProtKB-KW"/>
</dbReference>
<organism evidence="17 18">
    <name type="scientific">Holothuria leucospilota</name>
    <name type="common">Black long sea cucumber</name>
    <name type="synonym">Mertensiothuria leucospilota</name>
    <dbReference type="NCBI Taxonomy" id="206669"/>
    <lineage>
        <taxon>Eukaryota</taxon>
        <taxon>Metazoa</taxon>
        <taxon>Echinodermata</taxon>
        <taxon>Eleutherozoa</taxon>
        <taxon>Echinozoa</taxon>
        <taxon>Holothuroidea</taxon>
        <taxon>Aspidochirotacea</taxon>
        <taxon>Aspidochirotida</taxon>
        <taxon>Holothuriidae</taxon>
        <taxon>Holothuria</taxon>
    </lineage>
</organism>
<feature type="compositionally biased region" description="Pro residues" evidence="12">
    <location>
        <begin position="865"/>
        <end position="875"/>
    </location>
</feature>
<dbReference type="GO" id="GO:0005634">
    <property type="term" value="C:nucleus"/>
    <property type="evidence" value="ECO:0007669"/>
    <property type="project" value="UniProtKB-SubCell"/>
</dbReference>
<feature type="region of interest" description="Disordered" evidence="12">
    <location>
        <begin position="1033"/>
        <end position="1173"/>
    </location>
</feature>
<dbReference type="Pfam" id="PF13831">
    <property type="entry name" value="PHD_2"/>
    <property type="match status" value="1"/>
</dbReference>
<dbReference type="Pfam" id="PF13832">
    <property type="entry name" value="zf-HC5HC2H_2"/>
    <property type="match status" value="1"/>
</dbReference>
<keyword evidence="9" id="KW-0539">Nucleus</keyword>
<evidence type="ECO:0000256" key="1">
    <source>
        <dbReference type="ARBA" id="ARBA00004123"/>
    </source>
</evidence>
<dbReference type="SMART" id="SM00293">
    <property type="entry name" value="PWWP"/>
    <property type="match status" value="1"/>
</dbReference>
<dbReference type="Proteomes" id="UP001152320">
    <property type="component" value="Chromosome 2"/>
</dbReference>
<accession>A0A9Q1CMP0</accession>
<dbReference type="FunFam" id="2.30.30.140:FF:000008">
    <property type="entry name" value="Bromodomain containing 1, isoform CRA_b"/>
    <property type="match status" value="1"/>
</dbReference>
<dbReference type="InterPro" id="IPR013083">
    <property type="entry name" value="Znf_RING/FYVE/PHD"/>
</dbReference>
<dbReference type="InterPro" id="IPR001965">
    <property type="entry name" value="Znf_PHD"/>
</dbReference>
<evidence type="ECO:0000256" key="3">
    <source>
        <dbReference type="ARBA" id="ARBA00022723"/>
    </source>
</evidence>
<dbReference type="OrthoDB" id="20839at2759"/>
<dbReference type="InterPro" id="IPR050701">
    <property type="entry name" value="Histone_Mod_Regulator"/>
</dbReference>
<dbReference type="InterPro" id="IPR019542">
    <property type="entry name" value="Enhancer_polycomb-like_N"/>
</dbReference>
<feature type="region of interest" description="Disordered" evidence="12">
    <location>
        <begin position="467"/>
        <end position="490"/>
    </location>
</feature>
<dbReference type="Pfam" id="PF00439">
    <property type="entry name" value="Bromodomain"/>
    <property type="match status" value="1"/>
</dbReference>
<dbReference type="Gene3D" id="2.30.30.140">
    <property type="match status" value="1"/>
</dbReference>
<dbReference type="FunFam" id="3.30.40.10:FF:000008">
    <property type="entry name" value="Bromodomain containing 1, isoform CRA_a"/>
    <property type="match status" value="1"/>
</dbReference>
<dbReference type="PRINTS" id="PR00503">
    <property type="entry name" value="BROMODOMAIN"/>
</dbReference>
<dbReference type="InterPro" id="IPR001487">
    <property type="entry name" value="Bromodomain"/>
</dbReference>
<evidence type="ECO:0000259" key="16">
    <source>
        <dbReference type="PROSITE" id="PS51805"/>
    </source>
</evidence>
<feature type="domain" description="Bromo" evidence="13">
    <location>
        <begin position="640"/>
        <end position="710"/>
    </location>
</feature>
<keyword evidence="18" id="KW-1185">Reference proteome</keyword>
<dbReference type="InterPro" id="IPR000313">
    <property type="entry name" value="PWWP_dom"/>
</dbReference>
<feature type="domain" description="PWWP" evidence="15">
    <location>
        <begin position="1179"/>
        <end position="1258"/>
    </location>
</feature>
<evidence type="ECO:0000256" key="5">
    <source>
        <dbReference type="ARBA" id="ARBA00022771"/>
    </source>
</evidence>
<evidence type="ECO:0000313" key="18">
    <source>
        <dbReference type="Proteomes" id="UP001152320"/>
    </source>
</evidence>
<evidence type="ECO:0000259" key="15">
    <source>
        <dbReference type="PROSITE" id="PS50812"/>
    </source>
</evidence>
<dbReference type="Pfam" id="PF00855">
    <property type="entry name" value="PWWP"/>
    <property type="match status" value="1"/>
</dbReference>
<keyword evidence="7" id="KW-0007">Acetylation</keyword>
<feature type="compositionally biased region" description="Polar residues" evidence="12">
    <location>
        <begin position="1038"/>
        <end position="1056"/>
    </location>
</feature>
<feature type="domain" description="PHD-type" evidence="14">
    <location>
        <begin position="280"/>
        <end position="330"/>
    </location>
</feature>
<sequence>MIQMQSEPKPLKMPALNFDVKTFLHNLRATKPPYECPVGNCDRVYKSLSGMEFHLLHFDHNNPQSNKPTPNTKRGHWRKGRVNGRQNKPPIPVSPTILRSPTREALTYAQAQRLVEVDIDGKLHRLDIYENIDVVTEDLSDEKSEDEKEKSSPVKTNKVPDNLTKPKKEAATVTSSMKLPEASFKMLEGYTEPPDVPSRPSSYFRFIEKSQDELDEEVEYDMDEEDYSWLEMMNAKRKSNGWTSVSQEIFETLMDRLEKESYFQSQTTGKTDSNQLIDDDAVCCICNDGECQNSNAILFCDMCNLAVHQECYGVPYIPEGQWLCRRCLQSPSRAVDCTLCPNKGGAFKQTDDSRWAHVVCALWIPEVGFANTVFLEPVDSIDNIPPARWKLTCYICKQRGVGACIQCHKANCYTAFHVTCAQQAGLYMKMEPVREVGINGTSISIRKTAYCDIHTPADAEKKPIMHGKNESDVTQGTGWSAKKAKAQSRKNMRKARKILAEKRAAMPIVSMPCIPPHRISKITTKVSLQKKQQFVQRLISYWTLKRQSRNGVPLLRRLQAHHQAQRNKDSRETQKANRLKEQLKYWQRLRHDLERARLLVELIRKREKLKREQIKISQVATDLELQPFNTLLKRMVHYMEQTDPAGIFAEPVSPEEAPDYHHVIKKPMDFATMKSKVEGHIYTSLKEFEDDFNLIVNNCMLYNSKDTKYYRAAIKLRDMGGAIIRQGCRLAERAGYDFKTGLHLQVAPKINVKEVTLEESKLFIIFLIDRVLQPENRSNMSLEEQLKELLEKLDMTIGIKHNATRTKRAKQLKREINSIRRQLAQQKSLQTDGGFKGSHLLDYSSISEDSSSEDASETASQSDSIPPPQLSPHPAPITGRSYSAQARSSPHKSPGRGRGRGRGRPRIHRTVSEPHPLPTNQGASVAVKEKSERTVGKTASPGKSSESASKHSSPDKSTPSGVGRRTAVLFSKKAANRGGSTPRRVGRPPKRAASLDVPANTSPRNPNGGLNVESEFNKNLPASIPEHGATLRKRARSLSYSQDKSKSPTKQQSENELANGFEAKAPSGESFTVYRTENLTRSSSDSESSVSSHSSGVPTDSSSGEEDRQSRRHRHGVNFTEDSSGDTSCGESTSTNSRFNVRSKAGGPVLRDRERRAKTRSASGASDDEDEDEEIPLNPLDLVWAKCRGYPSYPALIINPKMPRTGCFHNGVPIPVPPLEVLNMKQEAGEHLYLVLFFDNKRTWQWLPRAKLEPLGVDSGLDQAKLTESRKTAVRKSVQIAYDRAMNHQKRVSGPEVKPRVIEEGSEQAENVT</sequence>
<dbReference type="InterPro" id="IPR042008">
    <property type="entry name" value="BRPF1_PHD"/>
</dbReference>
<dbReference type="Gene3D" id="1.20.920.10">
    <property type="entry name" value="Bromodomain-like"/>
    <property type="match status" value="1"/>
</dbReference>
<dbReference type="CDD" id="cd15676">
    <property type="entry name" value="PHD_BRPF1"/>
    <property type="match status" value="1"/>
</dbReference>
<comment type="caution">
    <text evidence="17">The sequence shown here is derived from an EMBL/GenBank/DDBJ whole genome shotgun (WGS) entry which is preliminary data.</text>
</comment>
<evidence type="ECO:0000256" key="4">
    <source>
        <dbReference type="ARBA" id="ARBA00022737"/>
    </source>
</evidence>
<feature type="region of interest" description="Disordered" evidence="12">
    <location>
        <begin position="1289"/>
        <end position="1313"/>
    </location>
</feature>
<feature type="compositionally biased region" description="Basic residues" evidence="12">
    <location>
        <begin position="889"/>
        <end position="909"/>
    </location>
</feature>
<feature type="region of interest" description="Disordered" evidence="12">
    <location>
        <begin position="138"/>
        <end position="174"/>
    </location>
</feature>
<dbReference type="GO" id="GO:0006357">
    <property type="term" value="P:regulation of transcription by RNA polymerase II"/>
    <property type="evidence" value="ECO:0007669"/>
    <property type="project" value="TreeGrafter"/>
</dbReference>
<dbReference type="Pfam" id="PF10513">
    <property type="entry name" value="EPL1"/>
    <property type="match status" value="1"/>
</dbReference>
<proteinExistence type="predicted"/>
<dbReference type="InterPro" id="IPR018359">
    <property type="entry name" value="Bromodomain_CS"/>
</dbReference>
<feature type="compositionally biased region" description="Low complexity" evidence="12">
    <location>
        <begin position="1082"/>
        <end position="1102"/>
    </location>
</feature>
<evidence type="ECO:0000256" key="11">
    <source>
        <dbReference type="PROSITE-ProRule" id="PRU00146"/>
    </source>
</evidence>
<dbReference type="InterPro" id="IPR042061">
    <property type="entry name" value="Peregrin_ePHD"/>
</dbReference>
<comment type="subcellular location">
    <subcellularLocation>
        <location evidence="1">Nucleus</location>
    </subcellularLocation>
</comment>
<dbReference type="PANTHER" id="PTHR13793">
    <property type="entry name" value="PHD FINGER PROTEINS"/>
    <property type="match status" value="1"/>
</dbReference>
<keyword evidence="6" id="KW-0862">Zinc</keyword>
<dbReference type="SUPFAM" id="SSF47370">
    <property type="entry name" value="Bromodomain"/>
    <property type="match status" value="1"/>
</dbReference>
<dbReference type="InterPro" id="IPR019787">
    <property type="entry name" value="Znf_PHD-finger"/>
</dbReference>
<dbReference type="PROSITE" id="PS50812">
    <property type="entry name" value="PWWP"/>
    <property type="match status" value="1"/>
</dbReference>
<dbReference type="EMBL" id="JAIZAY010000002">
    <property type="protein sequence ID" value="KAJ8047736.1"/>
    <property type="molecule type" value="Genomic_DNA"/>
</dbReference>
<evidence type="ECO:0000259" key="14">
    <source>
        <dbReference type="PROSITE" id="PS50016"/>
    </source>
</evidence>